<gene>
    <name evidence="6" type="ORF">JK364_16635</name>
</gene>
<reference evidence="6 7" key="1">
    <citation type="submission" date="2021-01" db="EMBL/GenBank/DDBJ databases">
        <title>WGS of actinomycetes isolated from Thailand.</title>
        <authorList>
            <person name="Thawai C."/>
        </authorList>
    </citation>
    <scope>NUCLEOTIDE SEQUENCE [LARGE SCALE GENOMIC DNA]</scope>
    <source>
        <strain evidence="6 7">CA3R110</strain>
    </source>
</reference>
<dbReference type="InterPro" id="IPR050172">
    <property type="entry name" value="SsuD_RutA_monooxygenase"/>
</dbReference>
<accession>A0ABS1PNN7</accession>
<comment type="caution">
    <text evidence="6">The sequence shown here is derived from an EMBL/GenBank/DDBJ whole genome shotgun (WGS) entry which is preliminary data.</text>
</comment>
<evidence type="ECO:0000259" key="5">
    <source>
        <dbReference type="Pfam" id="PF00296"/>
    </source>
</evidence>
<proteinExistence type="predicted"/>
<dbReference type="Proteomes" id="UP000621510">
    <property type="component" value="Unassembled WGS sequence"/>
</dbReference>
<dbReference type="InterPro" id="IPR036661">
    <property type="entry name" value="Luciferase-like_sf"/>
</dbReference>
<evidence type="ECO:0000256" key="1">
    <source>
        <dbReference type="ARBA" id="ARBA00022630"/>
    </source>
</evidence>
<evidence type="ECO:0000313" key="6">
    <source>
        <dbReference type="EMBL" id="MBL1114008.1"/>
    </source>
</evidence>
<keyword evidence="2" id="KW-0288">FMN</keyword>
<evidence type="ECO:0000313" key="7">
    <source>
        <dbReference type="Proteomes" id="UP000621510"/>
    </source>
</evidence>
<dbReference type="EMBL" id="JAERRG010000005">
    <property type="protein sequence ID" value="MBL1114008.1"/>
    <property type="molecule type" value="Genomic_DNA"/>
</dbReference>
<dbReference type="PANTHER" id="PTHR42847:SF4">
    <property type="entry name" value="ALKANESULFONATE MONOOXYGENASE-RELATED"/>
    <property type="match status" value="1"/>
</dbReference>
<keyword evidence="7" id="KW-1185">Reference proteome</keyword>
<sequence length="284" mass="29906">MKIGIGLPNQVPDMRPSIIPAWASQAERAGFSSLGSIGRVSYPGLMDTVALAAAAGATSTIGLISHIMIAPAWPAVLLAKEVAGIDAVSGDRLTLGISVGGRSDDFLVDGLGPRDRGKRLDRDLEVYRSVWRGEVVDGASNPLVPTGTRDVPLMFGGSSPASFERMARWGEGYIGPSVPVGMAAQMFDAAGSAWKKAGREGSPRLVAIAYYVFGDAERGRANVRHYYGASGEQVVDIVDSGICAGPDAVRDAVRAYAELEVDELIFIPALADIHEVGRLAEVVR</sequence>
<dbReference type="PANTHER" id="PTHR42847">
    <property type="entry name" value="ALKANESULFONATE MONOOXYGENASE"/>
    <property type="match status" value="1"/>
</dbReference>
<name>A0ABS1PNN7_9ACTN</name>
<keyword evidence="3" id="KW-0560">Oxidoreductase</keyword>
<evidence type="ECO:0000256" key="2">
    <source>
        <dbReference type="ARBA" id="ARBA00022643"/>
    </source>
</evidence>
<dbReference type="InterPro" id="IPR011251">
    <property type="entry name" value="Luciferase-like_dom"/>
</dbReference>
<feature type="domain" description="Luciferase-like" evidence="5">
    <location>
        <begin position="14"/>
        <end position="227"/>
    </location>
</feature>
<dbReference type="SUPFAM" id="SSF51679">
    <property type="entry name" value="Bacterial luciferase-like"/>
    <property type="match status" value="1"/>
</dbReference>
<keyword evidence="4" id="KW-0503">Monooxygenase</keyword>
<evidence type="ECO:0000256" key="3">
    <source>
        <dbReference type="ARBA" id="ARBA00023002"/>
    </source>
</evidence>
<organism evidence="6 7">
    <name type="scientific">Streptomyces endocoffeicus</name>
    <dbReference type="NCBI Taxonomy" id="2898945"/>
    <lineage>
        <taxon>Bacteria</taxon>
        <taxon>Bacillati</taxon>
        <taxon>Actinomycetota</taxon>
        <taxon>Actinomycetes</taxon>
        <taxon>Kitasatosporales</taxon>
        <taxon>Streptomycetaceae</taxon>
        <taxon>Streptomyces</taxon>
    </lineage>
</organism>
<protein>
    <submittedName>
        <fullName evidence="6">LLM class flavin-dependent oxidoreductase</fullName>
    </submittedName>
</protein>
<dbReference type="Pfam" id="PF00296">
    <property type="entry name" value="Bac_luciferase"/>
    <property type="match status" value="1"/>
</dbReference>
<keyword evidence="1" id="KW-0285">Flavoprotein</keyword>
<dbReference type="RefSeq" id="WP_201851841.1">
    <property type="nucleotide sequence ID" value="NZ_JAERRG010000005.1"/>
</dbReference>
<dbReference type="Gene3D" id="3.20.20.30">
    <property type="entry name" value="Luciferase-like domain"/>
    <property type="match status" value="1"/>
</dbReference>
<evidence type="ECO:0000256" key="4">
    <source>
        <dbReference type="ARBA" id="ARBA00023033"/>
    </source>
</evidence>